<name>A0ABX6MCS9_9BURK</name>
<dbReference type="Pfam" id="PF05114">
    <property type="entry name" value="MbnB_TglH_ChrH"/>
    <property type="match status" value="1"/>
</dbReference>
<dbReference type="Gene3D" id="3.20.20.150">
    <property type="entry name" value="Divalent-metal-dependent TIM barrel enzymes"/>
    <property type="match status" value="1"/>
</dbReference>
<dbReference type="NCBIfam" id="NF003818">
    <property type="entry name" value="PRK05409.1"/>
    <property type="match status" value="1"/>
</dbReference>
<protein>
    <submittedName>
        <fullName evidence="2">DUF692 family protein</fullName>
    </submittedName>
</protein>
<dbReference type="EMBL" id="CP051684">
    <property type="protein sequence ID" value="QJD91966.1"/>
    <property type="molecule type" value="Genomic_DNA"/>
</dbReference>
<dbReference type="PANTHER" id="PTHR42194:SF1">
    <property type="entry name" value="UPF0276 PROTEIN HI_1600"/>
    <property type="match status" value="1"/>
</dbReference>
<reference evidence="2 3" key="1">
    <citation type="submission" date="2020-04" db="EMBL/GenBank/DDBJ databases">
        <title>Genome sequencing of novel species.</title>
        <authorList>
            <person name="Heo J."/>
            <person name="Kim S.-J."/>
            <person name="Kim J.-S."/>
            <person name="Hong S.-B."/>
            <person name="Kwon S.-W."/>
        </authorList>
    </citation>
    <scope>NUCLEOTIDE SEQUENCE [LARGE SCALE GENOMIC DNA]</scope>
    <source>
        <strain evidence="2 3">AF9R3</strain>
    </source>
</reference>
<keyword evidence="3" id="KW-1185">Reference proteome</keyword>
<dbReference type="InterPro" id="IPR044922">
    <property type="entry name" value="DUF2063_N_sf"/>
</dbReference>
<dbReference type="Gene3D" id="1.10.150.690">
    <property type="entry name" value="DUF2063"/>
    <property type="match status" value="1"/>
</dbReference>
<proteinExistence type="predicted"/>
<evidence type="ECO:0000259" key="1">
    <source>
        <dbReference type="Pfam" id="PF09836"/>
    </source>
</evidence>
<organism evidence="2 3">
    <name type="scientific">Duganella dendranthematis</name>
    <dbReference type="NCBI Taxonomy" id="2728021"/>
    <lineage>
        <taxon>Bacteria</taxon>
        <taxon>Pseudomonadati</taxon>
        <taxon>Pseudomonadota</taxon>
        <taxon>Betaproteobacteria</taxon>
        <taxon>Burkholderiales</taxon>
        <taxon>Oxalobacteraceae</taxon>
        <taxon>Telluria group</taxon>
        <taxon>Duganella</taxon>
    </lineage>
</organism>
<dbReference type="InterPro" id="IPR007801">
    <property type="entry name" value="MbnB/TglH/ChrH"/>
</dbReference>
<accession>A0ABX6MCS9</accession>
<sequence>MARAAAALGVGVGLRAPHYRQFLDHRPRAGWLEVHSENYLDAGGWDWHVLEQLRRDYPVSLHGVGLGLGSARGFSDEHLARVRALVERVEPVLVSEHLCWGAVADRQLNDLLPLVLDQAALALMCARVDQLQEALGRQVLLENVSTYVRFHADAMSEAAFLAALAARTGCGLLLDINNLYVNQCNHGEDALAAMLAIPPGVVGEMHLAGHLVTPQAVIDHHGDRVAEPVWQLYEAALQRFGAVPTLIEWDTDLPSLDVLLTEADRAAALHARAAAPARSPATLATLPGGVAAPPAAAAAPPTVPTVPAILAGSAAAVEAGDGNSMLADAQQLFAGALLDDDLSAQALAQFKSADSEHRFALYRGNQSATWYKTLAATYPVVLALVGDEFFGGLARAYGRAQPSDNPDLNHFGARFATFLRDFPHAAQLPYLPDLAALEWALHRAHYAPQADGLSAAQLAAIAPDQIEETTFRLHPAVQLLASKWAIVPLWLAHQPGSDVAFPEEMAAPSQALVARPQWQSVVLPLDAAAHAALQILAQGGTFGAALDAAFELDEAFDVAATLQQWLAQAVLVT</sequence>
<dbReference type="InterPro" id="IPR018640">
    <property type="entry name" value="DUF2063"/>
</dbReference>
<evidence type="ECO:0000313" key="2">
    <source>
        <dbReference type="EMBL" id="QJD91966.1"/>
    </source>
</evidence>
<feature type="domain" description="Putative DNA-binding" evidence="1">
    <location>
        <begin position="329"/>
        <end position="419"/>
    </location>
</feature>
<dbReference type="RefSeq" id="WP_169113241.1">
    <property type="nucleotide sequence ID" value="NZ_CP051684.1"/>
</dbReference>
<gene>
    <name evidence="2" type="ORF">HH213_18825</name>
</gene>
<dbReference type="InterPro" id="IPR036237">
    <property type="entry name" value="Xyl_isomerase-like_sf"/>
</dbReference>
<dbReference type="Pfam" id="PF09836">
    <property type="entry name" value="DUF2063"/>
    <property type="match status" value="1"/>
</dbReference>
<dbReference type="PANTHER" id="PTHR42194">
    <property type="entry name" value="UPF0276 PROTEIN HI_1600"/>
    <property type="match status" value="1"/>
</dbReference>
<evidence type="ECO:0000313" key="3">
    <source>
        <dbReference type="Proteomes" id="UP000503117"/>
    </source>
</evidence>
<dbReference type="SUPFAM" id="SSF51658">
    <property type="entry name" value="Xylose isomerase-like"/>
    <property type="match status" value="1"/>
</dbReference>
<dbReference type="Proteomes" id="UP000503117">
    <property type="component" value="Chromosome"/>
</dbReference>